<organism evidence="2 3">
    <name type="scientific">Araneus ventricosus</name>
    <name type="common">Orbweaver spider</name>
    <name type="synonym">Epeira ventricosa</name>
    <dbReference type="NCBI Taxonomy" id="182803"/>
    <lineage>
        <taxon>Eukaryota</taxon>
        <taxon>Metazoa</taxon>
        <taxon>Ecdysozoa</taxon>
        <taxon>Arthropoda</taxon>
        <taxon>Chelicerata</taxon>
        <taxon>Arachnida</taxon>
        <taxon>Araneae</taxon>
        <taxon>Araneomorphae</taxon>
        <taxon>Entelegynae</taxon>
        <taxon>Araneoidea</taxon>
        <taxon>Araneidae</taxon>
        <taxon>Araneus</taxon>
    </lineage>
</organism>
<feature type="compositionally biased region" description="Acidic residues" evidence="1">
    <location>
        <begin position="128"/>
        <end position="145"/>
    </location>
</feature>
<reference evidence="2 3" key="1">
    <citation type="journal article" date="2019" name="Sci. Rep.">
        <title>Orb-weaving spider Araneus ventricosus genome elucidates the spidroin gene catalogue.</title>
        <authorList>
            <person name="Kono N."/>
            <person name="Nakamura H."/>
            <person name="Ohtoshi R."/>
            <person name="Moran D.A.P."/>
            <person name="Shinohara A."/>
            <person name="Yoshida Y."/>
            <person name="Fujiwara M."/>
            <person name="Mori M."/>
            <person name="Tomita M."/>
            <person name="Arakawa K."/>
        </authorList>
    </citation>
    <scope>NUCLEOTIDE SEQUENCE [LARGE SCALE GENOMIC DNA]</scope>
</reference>
<feature type="compositionally biased region" description="Basic and acidic residues" evidence="1">
    <location>
        <begin position="109"/>
        <end position="122"/>
    </location>
</feature>
<sequence>MSLNWELEHRYTNSTYIYHKLDRSHMSSRDGVKSIPTLQILPKAIQILNKLLSFGTLHPGKFQTLQHLQNKTSDSRHDTNIITAVNVGIDSNSVVQTAPESKGALSSVRTRELHSLDPDTEMRTSSSSEDDILEYEMSEELEETSSDGVCTPSLPRPKKYIIPTKYKQK</sequence>
<evidence type="ECO:0000313" key="3">
    <source>
        <dbReference type="Proteomes" id="UP000499080"/>
    </source>
</evidence>
<protein>
    <submittedName>
        <fullName evidence="2">Uncharacterized protein</fullName>
    </submittedName>
</protein>
<dbReference type="Proteomes" id="UP000499080">
    <property type="component" value="Unassembled WGS sequence"/>
</dbReference>
<accession>A0A4Y2IUV8</accession>
<evidence type="ECO:0000313" key="2">
    <source>
        <dbReference type="EMBL" id="GBM81364.1"/>
    </source>
</evidence>
<dbReference type="AlphaFoldDB" id="A0A4Y2IUV8"/>
<feature type="region of interest" description="Disordered" evidence="1">
    <location>
        <begin position="98"/>
        <end position="169"/>
    </location>
</feature>
<dbReference type="EMBL" id="BGPR01002940">
    <property type="protein sequence ID" value="GBM81364.1"/>
    <property type="molecule type" value="Genomic_DNA"/>
</dbReference>
<name>A0A4Y2IUV8_ARAVE</name>
<gene>
    <name evidence="2" type="ORF">AVEN_50823_1</name>
</gene>
<comment type="caution">
    <text evidence="2">The sequence shown here is derived from an EMBL/GenBank/DDBJ whole genome shotgun (WGS) entry which is preliminary data.</text>
</comment>
<proteinExistence type="predicted"/>
<keyword evidence="3" id="KW-1185">Reference proteome</keyword>
<evidence type="ECO:0000256" key="1">
    <source>
        <dbReference type="SAM" id="MobiDB-lite"/>
    </source>
</evidence>